<feature type="region of interest" description="Disordered" evidence="1">
    <location>
        <begin position="1"/>
        <end position="72"/>
    </location>
</feature>
<proteinExistence type="predicted"/>
<dbReference type="AlphaFoldDB" id="A0A0Q3QUB5"/>
<reference evidence="2 3" key="1">
    <citation type="submission" date="2015-10" db="EMBL/GenBank/DDBJ databases">
        <authorList>
            <person name="Gilbert D.G."/>
        </authorList>
    </citation>
    <scope>NUCLEOTIDE SEQUENCE [LARGE SCALE GENOMIC DNA]</scope>
    <source>
        <strain evidence="2">FVVF132</strain>
    </source>
</reference>
<feature type="compositionally biased region" description="Acidic residues" evidence="1">
    <location>
        <begin position="9"/>
        <end position="19"/>
    </location>
</feature>
<keyword evidence="3" id="KW-1185">Reference proteome</keyword>
<organism evidence="2 3">
    <name type="scientific">Amazona aestiva</name>
    <name type="common">Blue-fronted Amazon parrot</name>
    <dbReference type="NCBI Taxonomy" id="12930"/>
    <lineage>
        <taxon>Eukaryota</taxon>
        <taxon>Metazoa</taxon>
        <taxon>Chordata</taxon>
        <taxon>Craniata</taxon>
        <taxon>Vertebrata</taxon>
        <taxon>Euteleostomi</taxon>
        <taxon>Archelosauria</taxon>
        <taxon>Archosauria</taxon>
        <taxon>Dinosauria</taxon>
        <taxon>Saurischia</taxon>
        <taxon>Theropoda</taxon>
        <taxon>Coelurosauria</taxon>
        <taxon>Aves</taxon>
        <taxon>Neognathae</taxon>
        <taxon>Neoaves</taxon>
        <taxon>Telluraves</taxon>
        <taxon>Australaves</taxon>
        <taxon>Psittaciformes</taxon>
        <taxon>Psittacidae</taxon>
        <taxon>Amazona</taxon>
    </lineage>
</organism>
<dbReference type="Proteomes" id="UP000051836">
    <property type="component" value="Unassembled WGS sequence"/>
</dbReference>
<evidence type="ECO:0000256" key="1">
    <source>
        <dbReference type="SAM" id="MobiDB-lite"/>
    </source>
</evidence>
<evidence type="ECO:0000313" key="3">
    <source>
        <dbReference type="Proteomes" id="UP000051836"/>
    </source>
</evidence>
<evidence type="ECO:0000313" key="2">
    <source>
        <dbReference type="EMBL" id="KQK76705.1"/>
    </source>
</evidence>
<name>A0A0Q3QUB5_AMAAE</name>
<comment type="caution">
    <text evidence="2">The sequence shown here is derived from an EMBL/GenBank/DDBJ whole genome shotgun (WGS) entry which is preliminary data.</text>
</comment>
<feature type="compositionally biased region" description="Basic and acidic residues" evidence="1">
    <location>
        <begin position="62"/>
        <end position="72"/>
    </location>
</feature>
<protein>
    <submittedName>
        <fullName evidence="2">Uncharacterized protein</fullName>
    </submittedName>
</protein>
<dbReference type="EMBL" id="LMAW01002821">
    <property type="protein sequence ID" value="KQK76705.1"/>
    <property type="molecule type" value="Genomic_DNA"/>
</dbReference>
<gene>
    <name evidence="2" type="ORF">AAES_132776</name>
</gene>
<sequence>MATPQRLELEEEEEEEEEERGAGALQKASKRSRNGDGYAATGTTPPCLGRGEWVNALSGQRTRREGVAEPGR</sequence>
<accession>A0A0Q3QUB5</accession>